<dbReference type="CDD" id="cd07185">
    <property type="entry name" value="OmpA_C-like"/>
    <property type="match status" value="1"/>
</dbReference>
<dbReference type="InterPro" id="IPR014169">
    <property type="entry name" value="Pal_lipo_C"/>
</dbReference>
<feature type="domain" description="OmpA-like" evidence="11">
    <location>
        <begin position="61"/>
        <end position="175"/>
    </location>
</feature>
<dbReference type="PANTHER" id="PTHR30329">
    <property type="entry name" value="STATOR ELEMENT OF FLAGELLAR MOTOR COMPLEX"/>
    <property type="match status" value="1"/>
</dbReference>
<comment type="subcellular location">
    <subcellularLocation>
        <location evidence="8">Cell outer membrane</location>
        <topology evidence="8">Lipid-anchor</topology>
    </subcellularLocation>
</comment>
<evidence type="ECO:0000256" key="5">
    <source>
        <dbReference type="ARBA" id="ARBA00023237"/>
    </source>
</evidence>
<dbReference type="GO" id="GO:0009279">
    <property type="term" value="C:cell outer membrane"/>
    <property type="evidence" value="ECO:0007669"/>
    <property type="project" value="UniProtKB-SubCell"/>
</dbReference>
<evidence type="ECO:0000313" key="13">
    <source>
        <dbReference type="Proteomes" id="UP000540787"/>
    </source>
</evidence>
<keyword evidence="3 8" id="KW-0472">Membrane</keyword>
<comment type="similarity">
    <text evidence="8">Belongs to the Pal lipoprotein family.</text>
</comment>
<sequence>MRNFKSVAFIVSTAALLAACSSPTKLNETPVVEKSPTPAAPAAADPRDINPVQTGSVDPLNDPQGVLAKRSIYFDYDSFVVRADGQPVVQNHSAFLTKNTSRKVLIQGNTDERGGTEYNLALGQKRAEAVRRSMASLGVSEGQIEAVSLGEEKPKATGSNEESWAENRRADIVYQ</sequence>
<dbReference type="Pfam" id="PF00691">
    <property type="entry name" value="OmpA"/>
    <property type="match status" value="1"/>
</dbReference>
<keyword evidence="4 8" id="KW-0564">Palmitate</keyword>
<evidence type="ECO:0000256" key="6">
    <source>
        <dbReference type="ARBA" id="ARBA00023288"/>
    </source>
</evidence>
<dbReference type="InterPro" id="IPR036737">
    <property type="entry name" value="OmpA-like_sf"/>
</dbReference>
<feature type="region of interest" description="Disordered" evidence="9">
    <location>
        <begin position="26"/>
        <end position="62"/>
    </location>
</feature>
<dbReference type="Proteomes" id="UP000540787">
    <property type="component" value="Unassembled WGS sequence"/>
</dbReference>
<dbReference type="PROSITE" id="PS01068">
    <property type="entry name" value="OMPA_1"/>
    <property type="match status" value="1"/>
</dbReference>
<dbReference type="AlphaFoldDB" id="A0A7W9U690"/>
<dbReference type="EMBL" id="JACHBX010000001">
    <property type="protein sequence ID" value="MBB6132386.1"/>
    <property type="molecule type" value="Genomic_DNA"/>
</dbReference>
<comment type="function">
    <text evidence="8">Part of the Tol-Pal system, which plays a role in outer membrane invagination during cell division and is important for maintaining outer membrane integrity.</text>
</comment>
<evidence type="ECO:0000256" key="4">
    <source>
        <dbReference type="ARBA" id="ARBA00023139"/>
    </source>
</evidence>
<dbReference type="SUPFAM" id="SSF103088">
    <property type="entry name" value="OmpA-like"/>
    <property type="match status" value="1"/>
</dbReference>
<protein>
    <recommendedName>
        <fullName evidence="8">Peptidoglycan-associated lipoprotein</fullName>
        <shortName evidence="8">PAL</shortName>
    </recommendedName>
</protein>
<feature type="chain" id="PRO_5030574797" description="Peptidoglycan-associated lipoprotein" evidence="10">
    <location>
        <begin position="27"/>
        <end position="175"/>
    </location>
</feature>
<dbReference type="PRINTS" id="PR01021">
    <property type="entry name" value="OMPADOMAIN"/>
</dbReference>
<name>A0A7W9U690_9BURK</name>
<dbReference type="PANTHER" id="PTHR30329:SF21">
    <property type="entry name" value="LIPOPROTEIN YIAD-RELATED"/>
    <property type="match status" value="1"/>
</dbReference>
<dbReference type="PROSITE" id="PS51257">
    <property type="entry name" value="PROKAR_LIPOPROTEIN"/>
    <property type="match status" value="1"/>
</dbReference>
<dbReference type="PROSITE" id="PS51123">
    <property type="entry name" value="OMPA_2"/>
    <property type="match status" value="1"/>
</dbReference>
<evidence type="ECO:0000256" key="10">
    <source>
        <dbReference type="SAM" id="SignalP"/>
    </source>
</evidence>
<dbReference type="NCBIfam" id="TIGR02802">
    <property type="entry name" value="Pal_lipo"/>
    <property type="match status" value="1"/>
</dbReference>
<gene>
    <name evidence="8" type="primary">pal</name>
    <name evidence="12" type="ORF">HD842_000497</name>
</gene>
<evidence type="ECO:0000256" key="3">
    <source>
        <dbReference type="ARBA" id="ARBA00023136"/>
    </source>
</evidence>
<proteinExistence type="inferred from homology"/>
<evidence type="ECO:0000313" key="12">
    <source>
        <dbReference type="EMBL" id="MBB6132386.1"/>
    </source>
</evidence>
<evidence type="ECO:0000256" key="1">
    <source>
        <dbReference type="ARBA" id="ARBA00022618"/>
    </source>
</evidence>
<feature type="region of interest" description="Disordered" evidence="9">
    <location>
        <begin position="148"/>
        <end position="175"/>
    </location>
</feature>
<evidence type="ECO:0000259" key="11">
    <source>
        <dbReference type="PROSITE" id="PS51123"/>
    </source>
</evidence>
<keyword evidence="2 8" id="KW-0732">Signal</keyword>
<dbReference type="InterPro" id="IPR050330">
    <property type="entry name" value="Bact_OuterMem_StrucFunc"/>
</dbReference>
<evidence type="ECO:0000256" key="2">
    <source>
        <dbReference type="ARBA" id="ARBA00022729"/>
    </source>
</evidence>
<feature type="compositionally biased region" description="Basic and acidic residues" evidence="9">
    <location>
        <begin position="165"/>
        <end position="175"/>
    </location>
</feature>
<feature type="signal peptide" evidence="10">
    <location>
        <begin position="1"/>
        <end position="26"/>
    </location>
</feature>
<dbReference type="InterPro" id="IPR006664">
    <property type="entry name" value="OMP_bac"/>
</dbReference>
<keyword evidence="6 8" id="KW-0449">Lipoprotein</keyword>
<dbReference type="InterPro" id="IPR006665">
    <property type="entry name" value="OmpA-like"/>
</dbReference>
<evidence type="ECO:0000256" key="8">
    <source>
        <dbReference type="HAMAP-Rule" id="MF_02204"/>
    </source>
</evidence>
<reference evidence="12 13" key="1">
    <citation type="submission" date="2020-08" db="EMBL/GenBank/DDBJ databases">
        <title>The Agave Microbiome: Exploring the role of microbial communities in plant adaptations to desert environments.</title>
        <authorList>
            <person name="Partida-Martinez L.P."/>
        </authorList>
    </citation>
    <scope>NUCLEOTIDE SEQUENCE [LARGE SCALE GENOMIC DNA]</scope>
    <source>
        <strain evidence="12 13">AT3.2</strain>
    </source>
</reference>
<keyword evidence="1 8" id="KW-0132">Cell division</keyword>
<evidence type="ECO:0000256" key="9">
    <source>
        <dbReference type="SAM" id="MobiDB-lite"/>
    </source>
</evidence>
<keyword evidence="7 8" id="KW-0131">Cell cycle</keyword>
<dbReference type="HAMAP" id="MF_02204">
    <property type="entry name" value="Pal"/>
    <property type="match status" value="1"/>
</dbReference>
<evidence type="ECO:0000256" key="7">
    <source>
        <dbReference type="ARBA" id="ARBA00023306"/>
    </source>
</evidence>
<dbReference type="RefSeq" id="WP_183550504.1">
    <property type="nucleotide sequence ID" value="NZ_JACHBX010000001.1"/>
</dbReference>
<keyword evidence="13" id="KW-1185">Reference proteome</keyword>
<organism evidence="12 13">
    <name type="scientific">Massilia aurea</name>
    <dbReference type="NCBI Taxonomy" id="373040"/>
    <lineage>
        <taxon>Bacteria</taxon>
        <taxon>Pseudomonadati</taxon>
        <taxon>Pseudomonadota</taxon>
        <taxon>Betaproteobacteria</taxon>
        <taxon>Burkholderiales</taxon>
        <taxon>Oxalobacteraceae</taxon>
        <taxon>Telluria group</taxon>
        <taxon>Massilia</taxon>
    </lineage>
</organism>
<accession>A0A7W9U690</accession>
<comment type="caution">
    <text evidence="12">The sequence shown here is derived from an EMBL/GenBank/DDBJ whole genome shotgun (WGS) entry which is preliminary data.</text>
</comment>
<keyword evidence="5 8" id="KW-0998">Cell outer membrane</keyword>
<dbReference type="Gene3D" id="3.30.1330.60">
    <property type="entry name" value="OmpA-like domain"/>
    <property type="match status" value="1"/>
</dbReference>
<comment type="subunit">
    <text evidence="8">The Tol-Pal system is composed of five core proteins: the inner membrane proteins TolA, TolQ and TolR, the periplasmic protein TolB and the outer membrane protein Pal. They form a network linking the inner and outer membranes and the peptidoglycan layer.</text>
</comment>
<dbReference type="GO" id="GO:0051301">
    <property type="term" value="P:cell division"/>
    <property type="evidence" value="ECO:0007669"/>
    <property type="project" value="UniProtKB-UniRule"/>
</dbReference>
<dbReference type="InterPro" id="IPR006690">
    <property type="entry name" value="OMPA-like_CS"/>
</dbReference>
<dbReference type="InterPro" id="IPR039001">
    <property type="entry name" value="Pal"/>
</dbReference>